<protein>
    <submittedName>
        <fullName evidence="13">Uncharacterized protein LOC118763326 isoform X1</fullName>
    </submittedName>
</protein>
<evidence type="ECO:0000256" key="3">
    <source>
        <dbReference type="ARBA" id="ARBA00022692"/>
    </source>
</evidence>
<feature type="region of interest" description="Disordered" evidence="8">
    <location>
        <begin position="627"/>
        <end position="646"/>
    </location>
</feature>
<feature type="compositionally biased region" description="Polar residues" evidence="8">
    <location>
        <begin position="579"/>
        <end position="590"/>
    </location>
</feature>
<keyword evidence="5 9" id="KW-1133">Transmembrane helix</keyword>
<keyword evidence="3 9" id="KW-0812">Transmembrane</keyword>
<keyword evidence="4 10" id="KW-0732">Signal</keyword>
<evidence type="ECO:0000313" key="12">
    <source>
        <dbReference type="Proteomes" id="UP000515154"/>
    </source>
</evidence>
<comment type="subcellular location">
    <subcellularLocation>
        <location evidence="1">Membrane</location>
        <topology evidence="1">Single-pass type I membrane protein</topology>
    </subcellularLocation>
</comment>
<organism evidence="12 13">
    <name type="scientific">Octopus sinensis</name>
    <name type="common">East Asian common octopus</name>
    <dbReference type="NCBI Taxonomy" id="2607531"/>
    <lineage>
        <taxon>Eukaryota</taxon>
        <taxon>Metazoa</taxon>
        <taxon>Spiralia</taxon>
        <taxon>Lophotrochozoa</taxon>
        <taxon>Mollusca</taxon>
        <taxon>Cephalopoda</taxon>
        <taxon>Coleoidea</taxon>
        <taxon>Octopodiformes</taxon>
        <taxon>Octopoda</taxon>
        <taxon>Incirrata</taxon>
        <taxon>Octopodidae</taxon>
        <taxon>Octopus</taxon>
    </lineage>
</organism>
<evidence type="ECO:0000256" key="9">
    <source>
        <dbReference type="SAM" id="Phobius"/>
    </source>
</evidence>
<proteinExistence type="inferred from homology"/>
<dbReference type="InterPro" id="IPR039311">
    <property type="entry name" value="FAM187A/B"/>
</dbReference>
<comment type="similarity">
    <text evidence="2">Belongs to the FAM187 family.</text>
</comment>
<dbReference type="PANTHER" id="PTHR32178:SF6">
    <property type="entry name" value="IG-LIKE DOMAIN-CONTAINING PROTEIN"/>
    <property type="match status" value="1"/>
</dbReference>
<keyword evidence="7" id="KW-0325">Glycoprotein</keyword>
<feature type="compositionally biased region" description="Polar residues" evidence="8">
    <location>
        <begin position="658"/>
        <end position="670"/>
    </location>
</feature>
<evidence type="ECO:0000313" key="13">
    <source>
        <dbReference type="RefSeq" id="XP_036358599.1"/>
    </source>
</evidence>
<dbReference type="InterPro" id="IPR007110">
    <property type="entry name" value="Ig-like_dom"/>
</dbReference>
<evidence type="ECO:0000256" key="2">
    <source>
        <dbReference type="ARBA" id="ARBA00008727"/>
    </source>
</evidence>
<evidence type="ECO:0000256" key="6">
    <source>
        <dbReference type="ARBA" id="ARBA00023136"/>
    </source>
</evidence>
<evidence type="ECO:0000256" key="10">
    <source>
        <dbReference type="SAM" id="SignalP"/>
    </source>
</evidence>
<keyword evidence="12" id="KW-1185">Reference proteome</keyword>
<evidence type="ECO:0000259" key="11">
    <source>
        <dbReference type="PROSITE" id="PS50835"/>
    </source>
</evidence>
<evidence type="ECO:0000256" key="7">
    <source>
        <dbReference type="ARBA" id="ARBA00023180"/>
    </source>
</evidence>
<accession>A0A7E6ETD6</accession>
<dbReference type="Proteomes" id="UP000515154">
    <property type="component" value="Linkage group LG5"/>
</dbReference>
<feature type="domain" description="Ig-like" evidence="11">
    <location>
        <begin position="97"/>
        <end position="200"/>
    </location>
</feature>
<evidence type="ECO:0000256" key="4">
    <source>
        <dbReference type="ARBA" id="ARBA00022729"/>
    </source>
</evidence>
<evidence type="ECO:0000256" key="1">
    <source>
        <dbReference type="ARBA" id="ARBA00004479"/>
    </source>
</evidence>
<feature type="signal peptide" evidence="10">
    <location>
        <begin position="1"/>
        <end position="25"/>
    </location>
</feature>
<dbReference type="PROSITE" id="PS50835">
    <property type="entry name" value="IG_LIKE"/>
    <property type="match status" value="2"/>
</dbReference>
<feature type="region of interest" description="Disordered" evidence="8">
    <location>
        <begin position="554"/>
        <end position="590"/>
    </location>
</feature>
<dbReference type="InterPro" id="IPR036179">
    <property type="entry name" value="Ig-like_dom_sf"/>
</dbReference>
<gene>
    <name evidence="13" type="primary">LOC118763326</name>
</gene>
<evidence type="ECO:0000256" key="8">
    <source>
        <dbReference type="SAM" id="MobiDB-lite"/>
    </source>
</evidence>
<feature type="transmembrane region" description="Helical" evidence="9">
    <location>
        <begin position="465"/>
        <end position="489"/>
    </location>
</feature>
<dbReference type="InterPro" id="IPR013783">
    <property type="entry name" value="Ig-like_fold"/>
</dbReference>
<feature type="compositionally biased region" description="Gly residues" evidence="8">
    <location>
        <begin position="558"/>
        <end position="578"/>
    </location>
</feature>
<dbReference type="SMART" id="SM00409">
    <property type="entry name" value="IG"/>
    <property type="match status" value="2"/>
</dbReference>
<dbReference type="Gene3D" id="2.60.40.10">
    <property type="entry name" value="Immunoglobulins"/>
    <property type="match status" value="2"/>
</dbReference>
<dbReference type="AlphaFoldDB" id="A0A7E6ETD6"/>
<dbReference type="SUPFAM" id="SSF48726">
    <property type="entry name" value="Immunoglobulin"/>
    <property type="match status" value="2"/>
</dbReference>
<feature type="region of interest" description="Disordered" evidence="8">
    <location>
        <begin position="658"/>
        <end position="679"/>
    </location>
</feature>
<dbReference type="GO" id="GO:0016020">
    <property type="term" value="C:membrane"/>
    <property type="evidence" value="ECO:0007669"/>
    <property type="project" value="UniProtKB-SubCell"/>
</dbReference>
<sequence>MEAGRLVTVITVIPLVFLADNGLHSLEVNISMENETVLQYKSPSLMKDDIGKTQTLSATRKKRTYDVNHQKTASDANGICISHLSLFKSKSMSKPEPIHKVIVADEGTPVSLACHFCNDSNTVVYSSILWYQIARAVPEKSGLPVSEVTTDMKDDEKENRIIVTPTHTLIFKSIKEVDAGGYFCMARENMTTLIETGSVTHISNISNMLSIFSNISFFYHVDVLPSSEAMVKRVSLYNKGYEKPSEEEISNINNLLFYTDWQDWTRCSVCGSVGERQRYGVRMVSKLNHHVASKPWFLDKVLSTYTQGVPCRSTLLREVKNITAKPDEIEVELCDTTCHRRWIYSDDNTQKAKITNEKWREISGEGKYKVVRRIARGAVGEMIKMDCPGTNLNSLVWWKNGTKTLNYMGFANSTDTRVQVKPNGNLIINAIEQSDQGIYSCWLHGKLRAVYKFIVRPPMEQTRGLLYHLPYIGTVLSFHFWVFVSSLLFGYTRYKIHPPTDDDGNTHINLHHGRNHHDDRRCYDYDDHYERDTKMTDKEDGYNGDTDDPVTNYISRNTGGGGGGVGGGGGGGGGGGVGSSANDNTSTPVATTYTGEAMKSLSFNDAIGNFRRNTEWFRPLKFTHDNSKMSTSLSTKQSNSSIGYLNSKKNRAAMTANKMSLSSDSDSDTIYPSRRFNAQREQQPLIRTYHLY</sequence>
<dbReference type="KEGG" id="osn:118763326"/>
<evidence type="ECO:0000256" key="5">
    <source>
        <dbReference type="ARBA" id="ARBA00022989"/>
    </source>
</evidence>
<feature type="compositionally biased region" description="Low complexity" evidence="8">
    <location>
        <begin position="630"/>
        <end position="641"/>
    </location>
</feature>
<dbReference type="RefSeq" id="XP_036358599.1">
    <property type="nucleotide sequence ID" value="XM_036502706.1"/>
</dbReference>
<dbReference type="PANTHER" id="PTHR32178">
    <property type="entry name" value="FAM187"/>
    <property type="match status" value="1"/>
</dbReference>
<feature type="chain" id="PRO_5029001358" evidence="10">
    <location>
        <begin position="26"/>
        <end position="692"/>
    </location>
</feature>
<keyword evidence="6 9" id="KW-0472">Membrane</keyword>
<reference evidence="13" key="1">
    <citation type="submission" date="2025-08" db="UniProtKB">
        <authorList>
            <consortium name="RefSeq"/>
        </authorList>
    </citation>
    <scope>IDENTIFICATION</scope>
</reference>
<name>A0A7E6ETD6_9MOLL</name>
<feature type="domain" description="Ig-like" evidence="11">
    <location>
        <begin position="394"/>
        <end position="441"/>
    </location>
</feature>
<dbReference type="InterPro" id="IPR003599">
    <property type="entry name" value="Ig_sub"/>
</dbReference>